<name>A0A3B0V4G9_9ZZZZ</name>
<gene>
    <name evidence="1" type="ORF">MNBD_CHLOROFLEXI01-1</name>
</gene>
<dbReference type="InterPro" id="IPR029061">
    <property type="entry name" value="THDP-binding"/>
</dbReference>
<dbReference type="SUPFAM" id="SSF52518">
    <property type="entry name" value="Thiamin diphosphate-binding fold (THDP-binding)"/>
    <property type="match status" value="1"/>
</dbReference>
<dbReference type="Gene3D" id="3.40.50.970">
    <property type="match status" value="1"/>
</dbReference>
<accession>A0A3B0V4G9</accession>
<proteinExistence type="predicted"/>
<organism evidence="1">
    <name type="scientific">hydrothermal vent metagenome</name>
    <dbReference type="NCBI Taxonomy" id="652676"/>
    <lineage>
        <taxon>unclassified sequences</taxon>
        <taxon>metagenomes</taxon>
        <taxon>ecological metagenomes</taxon>
    </lineage>
</organism>
<dbReference type="EMBL" id="UOEU01000706">
    <property type="protein sequence ID" value="VAW38455.1"/>
    <property type="molecule type" value="Genomic_DNA"/>
</dbReference>
<feature type="non-terminal residue" evidence="1">
    <location>
        <position position="1"/>
    </location>
</feature>
<reference evidence="1" key="1">
    <citation type="submission" date="2018-06" db="EMBL/GenBank/DDBJ databases">
        <authorList>
            <person name="Zhirakovskaya E."/>
        </authorList>
    </citation>
    <scope>NUCLEOTIDE SEQUENCE</scope>
</reference>
<evidence type="ECO:0000313" key="1">
    <source>
        <dbReference type="EMBL" id="VAW38455.1"/>
    </source>
</evidence>
<sequence length="73" mass="8347">ELFLTPHGLDFEPVCRMFGLDYIRADSREAFRTAFAASVQDNQPRVIAVHTNNQQGNAIRQKINQLVKTQMQT</sequence>
<protein>
    <submittedName>
        <fullName evidence="1">Uncharacterized protein</fullName>
    </submittedName>
</protein>
<dbReference type="AlphaFoldDB" id="A0A3B0V4G9"/>